<dbReference type="Proteomes" id="UP000255460">
    <property type="component" value="Unassembled WGS sequence"/>
</dbReference>
<organism evidence="1 2">
    <name type="scientific">Escherichia coli</name>
    <dbReference type="NCBI Taxonomy" id="562"/>
    <lineage>
        <taxon>Bacteria</taxon>
        <taxon>Pseudomonadati</taxon>
        <taxon>Pseudomonadota</taxon>
        <taxon>Gammaproteobacteria</taxon>
        <taxon>Enterobacterales</taxon>
        <taxon>Enterobacteriaceae</taxon>
        <taxon>Escherichia</taxon>
    </lineage>
</organism>
<keyword evidence="1" id="KW-0378">Hydrolase</keyword>
<evidence type="ECO:0000313" key="2">
    <source>
        <dbReference type="Proteomes" id="UP000255460"/>
    </source>
</evidence>
<evidence type="ECO:0000313" key="1">
    <source>
        <dbReference type="EMBL" id="STE83718.1"/>
    </source>
</evidence>
<keyword evidence="1" id="KW-0547">Nucleotide-binding</keyword>
<reference evidence="1 2" key="1">
    <citation type="submission" date="2018-06" db="EMBL/GenBank/DDBJ databases">
        <authorList>
            <consortium name="Pathogen Informatics"/>
            <person name="Doyle S."/>
        </authorList>
    </citation>
    <scope>NUCLEOTIDE SEQUENCE [LARGE SCALE GENOMIC DNA]</scope>
    <source>
        <strain evidence="1 2">NCTC10418</strain>
    </source>
</reference>
<name>A0A376KM05_ECOLX</name>
<keyword evidence="1" id="KW-0067">ATP-binding</keyword>
<sequence length="50" mass="5680">MWQNLLKIKETVSDESGCANSEQAGAESDPAQDTGIFWLCFMYPVSRLRR</sequence>
<gene>
    <name evidence="1" type="ORF">NCTC10418_01378</name>
</gene>
<dbReference type="EMBL" id="UFZQ01000001">
    <property type="protein sequence ID" value="STE83718.1"/>
    <property type="molecule type" value="Genomic_DNA"/>
</dbReference>
<proteinExistence type="predicted"/>
<accession>A0A376KM05</accession>
<dbReference type="GO" id="GO:0004386">
    <property type="term" value="F:helicase activity"/>
    <property type="evidence" value="ECO:0007669"/>
    <property type="project" value="UniProtKB-KW"/>
</dbReference>
<keyword evidence="1" id="KW-0347">Helicase</keyword>
<dbReference type="AlphaFoldDB" id="A0A376KM05"/>
<protein>
    <submittedName>
        <fullName evidence="1">Helicase/Zfx/Zfy transcription activation region domain-containing protein</fullName>
    </submittedName>
</protein>